<reference evidence="5 6" key="1">
    <citation type="submission" date="2016-09" db="EMBL/GenBank/DDBJ databases">
        <authorList>
            <person name="Laine KS P."/>
        </authorList>
    </citation>
    <scope>NUCLEOTIDE SEQUENCE [LARGE SCALE GENOMIC DNA]</scope>
    <source>
        <strain evidence="5">PFRJS-23</strain>
    </source>
</reference>
<dbReference type="InterPro" id="IPR001940">
    <property type="entry name" value="Peptidase_S1C"/>
</dbReference>
<dbReference type="PROSITE" id="PS50106">
    <property type="entry name" value="PDZ"/>
    <property type="match status" value="1"/>
</dbReference>
<keyword evidence="2" id="KW-0378">Hydrolase</keyword>
<dbReference type="MEROPS" id="S01.494"/>
<dbReference type="PANTHER" id="PTHR43343:SF3">
    <property type="entry name" value="PROTEASE DO-LIKE 8, CHLOROPLASTIC"/>
    <property type="match status" value="1"/>
</dbReference>
<keyword evidence="4" id="KW-0732">Signal</keyword>
<feature type="chain" id="PRO_5015033003" evidence="4">
    <location>
        <begin position="31"/>
        <end position="363"/>
    </location>
</feature>
<protein>
    <submittedName>
        <fullName evidence="5">Trypsin</fullName>
    </submittedName>
</protein>
<gene>
    <name evidence="5" type="ORF">PFR_JS23_497</name>
</gene>
<dbReference type="Pfam" id="PF13180">
    <property type="entry name" value="PDZ_2"/>
    <property type="match status" value="1"/>
</dbReference>
<evidence type="ECO:0000256" key="4">
    <source>
        <dbReference type="SAM" id="SignalP"/>
    </source>
</evidence>
<dbReference type="GO" id="GO:0004252">
    <property type="term" value="F:serine-type endopeptidase activity"/>
    <property type="evidence" value="ECO:0007669"/>
    <property type="project" value="InterPro"/>
</dbReference>
<organism evidence="5 6">
    <name type="scientific">Propionibacterium freudenreichii</name>
    <dbReference type="NCBI Taxonomy" id="1744"/>
    <lineage>
        <taxon>Bacteria</taxon>
        <taxon>Bacillati</taxon>
        <taxon>Actinomycetota</taxon>
        <taxon>Actinomycetes</taxon>
        <taxon>Propionibacteriales</taxon>
        <taxon>Propionibacteriaceae</taxon>
        <taxon>Propionibacterium</taxon>
    </lineage>
</organism>
<accession>A0A0A8QY12</accession>
<dbReference type="PRINTS" id="PR00834">
    <property type="entry name" value="PROTEASES2C"/>
</dbReference>
<evidence type="ECO:0000313" key="5">
    <source>
        <dbReference type="EMBL" id="SCQ75775.1"/>
    </source>
</evidence>
<feature type="region of interest" description="Disordered" evidence="3">
    <location>
        <begin position="33"/>
        <end position="58"/>
    </location>
</feature>
<dbReference type="SUPFAM" id="SSF50494">
    <property type="entry name" value="Trypsin-like serine proteases"/>
    <property type="match status" value="1"/>
</dbReference>
<dbReference type="Gene3D" id="2.40.10.120">
    <property type="match status" value="1"/>
</dbReference>
<feature type="signal peptide" evidence="4">
    <location>
        <begin position="1"/>
        <end position="30"/>
    </location>
</feature>
<evidence type="ECO:0000313" key="6">
    <source>
        <dbReference type="Proteomes" id="UP000250080"/>
    </source>
</evidence>
<dbReference type="EMBL" id="LT618793">
    <property type="protein sequence ID" value="SCQ75775.1"/>
    <property type="molecule type" value="Genomic_DNA"/>
</dbReference>
<dbReference type="Proteomes" id="UP000250080">
    <property type="component" value="Chromosome I"/>
</dbReference>
<evidence type="ECO:0000256" key="3">
    <source>
        <dbReference type="SAM" id="MobiDB-lite"/>
    </source>
</evidence>
<dbReference type="PANTHER" id="PTHR43343">
    <property type="entry name" value="PEPTIDASE S12"/>
    <property type="match status" value="1"/>
</dbReference>
<name>A0A0A8QY12_9ACTN</name>
<evidence type="ECO:0000256" key="2">
    <source>
        <dbReference type="ARBA" id="ARBA00022801"/>
    </source>
</evidence>
<dbReference type="InterPro" id="IPR009003">
    <property type="entry name" value="Peptidase_S1_PA"/>
</dbReference>
<dbReference type="SUPFAM" id="SSF50156">
    <property type="entry name" value="PDZ domain-like"/>
    <property type="match status" value="1"/>
</dbReference>
<dbReference type="InterPro" id="IPR001478">
    <property type="entry name" value="PDZ"/>
</dbReference>
<evidence type="ECO:0000256" key="1">
    <source>
        <dbReference type="ARBA" id="ARBA00022670"/>
    </source>
</evidence>
<keyword evidence="1" id="KW-0645">Protease</keyword>
<dbReference type="InterPro" id="IPR051201">
    <property type="entry name" value="Chloro_Bact_Ser_Proteases"/>
</dbReference>
<dbReference type="InterPro" id="IPR036034">
    <property type="entry name" value="PDZ_sf"/>
</dbReference>
<feature type="compositionally biased region" description="Polar residues" evidence="3">
    <location>
        <begin position="38"/>
        <end position="58"/>
    </location>
</feature>
<dbReference type="SMART" id="SM00228">
    <property type="entry name" value="PDZ"/>
    <property type="match status" value="1"/>
</dbReference>
<sequence>MMRNSLPARTVAAAIAMTALIPLTSCSATAPKTPAPVASNSPLTSPTSGNSSVTSCSIDDPSWTTLAEKVSPSVVSVEVSSGGHPVGEGSGVAVDEHHIVTNAHVVGDATDSDVSVTLSDNSVQPVTIAGRDPITDLAVLTLLDTKLTPIPIANSAQVRTGQPVMAVGNPLGLSGTVTTGIVSALNRPVTASEQGTGPSVATVTNAIQTSAPINPGNSGGALVNGCGELIGINSSIATLGPGSGSIGIGFAIPSDEVSMVAQQLIRDGRAHHAQLGISVADGIAARGTQQIRSAMVASVVVGSPAHKSGLQVGDHIISIDGVATTSALSLVGHVRGLPVGKSVNLLVVRDGRELTVSATLASD</sequence>
<dbReference type="Pfam" id="PF13365">
    <property type="entry name" value="Trypsin_2"/>
    <property type="match status" value="1"/>
</dbReference>
<dbReference type="AlphaFoldDB" id="A0A0A8QY12"/>
<dbReference type="CDD" id="cd06779">
    <property type="entry name" value="cpPDZ_Deg_HtrA-like"/>
    <property type="match status" value="1"/>
</dbReference>
<dbReference type="Gene3D" id="2.30.42.10">
    <property type="match status" value="1"/>
</dbReference>
<dbReference type="GO" id="GO:0006508">
    <property type="term" value="P:proteolysis"/>
    <property type="evidence" value="ECO:0007669"/>
    <property type="project" value="UniProtKB-KW"/>
</dbReference>
<proteinExistence type="predicted"/>